<name>A0A645H652_9ZZZZ</name>
<evidence type="ECO:0000313" key="2">
    <source>
        <dbReference type="EMBL" id="MPN33822.1"/>
    </source>
</evidence>
<dbReference type="AlphaFoldDB" id="A0A645H652"/>
<proteinExistence type="predicted"/>
<organism evidence="2">
    <name type="scientific">bioreactor metagenome</name>
    <dbReference type="NCBI Taxonomy" id="1076179"/>
    <lineage>
        <taxon>unclassified sequences</taxon>
        <taxon>metagenomes</taxon>
        <taxon>ecological metagenomes</taxon>
    </lineage>
</organism>
<feature type="transmembrane region" description="Helical" evidence="1">
    <location>
        <begin position="35"/>
        <end position="53"/>
    </location>
</feature>
<reference evidence="2" key="1">
    <citation type="submission" date="2019-08" db="EMBL/GenBank/DDBJ databases">
        <authorList>
            <person name="Kucharzyk K."/>
            <person name="Murdoch R.W."/>
            <person name="Higgins S."/>
            <person name="Loffler F."/>
        </authorList>
    </citation>
    <scope>NUCLEOTIDE SEQUENCE</scope>
</reference>
<evidence type="ECO:0000256" key="1">
    <source>
        <dbReference type="SAM" id="Phobius"/>
    </source>
</evidence>
<keyword evidence="1" id="KW-1133">Transmembrane helix</keyword>
<protein>
    <recommendedName>
        <fullName evidence="3">DUF4234 domain-containing protein</fullName>
    </recommendedName>
</protein>
<comment type="caution">
    <text evidence="2">The sequence shown here is derived from an EMBL/GenBank/DDBJ whole genome shotgun (WGS) entry which is preliminary data.</text>
</comment>
<keyword evidence="1" id="KW-0472">Membrane</keyword>
<evidence type="ECO:0008006" key="3">
    <source>
        <dbReference type="Google" id="ProtNLM"/>
    </source>
</evidence>
<dbReference type="EMBL" id="VSSQ01086522">
    <property type="protein sequence ID" value="MPN33822.1"/>
    <property type="molecule type" value="Genomic_DNA"/>
</dbReference>
<keyword evidence="1" id="KW-0812">Transmembrane</keyword>
<gene>
    <name evidence="2" type="ORF">SDC9_181314</name>
</gene>
<sequence>MMLCFPYACYWIFKYSKEVAAGEAKAGITPTDNSIVNLLLYIFGFGIVSMLILQAQLNEIAKKQS</sequence>
<accession>A0A645H652</accession>